<organism evidence="1 2">
    <name type="scientific">Fasciolopsis buskii</name>
    <dbReference type="NCBI Taxonomy" id="27845"/>
    <lineage>
        <taxon>Eukaryota</taxon>
        <taxon>Metazoa</taxon>
        <taxon>Spiralia</taxon>
        <taxon>Lophotrochozoa</taxon>
        <taxon>Platyhelminthes</taxon>
        <taxon>Trematoda</taxon>
        <taxon>Digenea</taxon>
        <taxon>Plagiorchiida</taxon>
        <taxon>Echinostomata</taxon>
        <taxon>Echinostomatoidea</taxon>
        <taxon>Fasciolidae</taxon>
        <taxon>Fasciolopsis</taxon>
    </lineage>
</organism>
<gene>
    <name evidence="1" type="ORF">FBUS_04998</name>
</gene>
<evidence type="ECO:0000313" key="1">
    <source>
        <dbReference type="EMBL" id="KAA0199796.1"/>
    </source>
</evidence>
<comment type="caution">
    <text evidence="1">The sequence shown here is derived from an EMBL/GenBank/DDBJ whole genome shotgun (WGS) entry which is preliminary data.</text>
</comment>
<name>A0A8E0S2I3_9TREM</name>
<protein>
    <submittedName>
        <fullName evidence="1">Uncharacterized protein</fullName>
    </submittedName>
</protein>
<reference evidence="1" key="1">
    <citation type="submission" date="2019-05" db="EMBL/GenBank/DDBJ databases">
        <title>Annotation for the trematode Fasciolopsis buski.</title>
        <authorList>
            <person name="Choi Y.-J."/>
        </authorList>
    </citation>
    <scope>NUCLEOTIDE SEQUENCE</scope>
    <source>
        <strain evidence="1">HT</strain>
        <tissue evidence="1">Whole worm</tissue>
    </source>
</reference>
<keyword evidence="2" id="KW-1185">Reference proteome</keyword>
<proteinExistence type="predicted"/>
<dbReference type="EMBL" id="LUCM01000908">
    <property type="protein sequence ID" value="KAA0199796.1"/>
    <property type="molecule type" value="Genomic_DNA"/>
</dbReference>
<dbReference type="Proteomes" id="UP000728185">
    <property type="component" value="Unassembled WGS sequence"/>
</dbReference>
<dbReference type="AlphaFoldDB" id="A0A8E0S2I3"/>
<evidence type="ECO:0000313" key="2">
    <source>
        <dbReference type="Proteomes" id="UP000728185"/>
    </source>
</evidence>
<sequence>MLLGIIPDSPLDRLRLVDHRLPTRVSQNSLGQFSALANRHSGLPMPKPGDWIISVAGYTFRNRSNFKARRLLRRLVVSSGIFEIFNQRLLHLSITINYGQLYFPFRVEYLPSEWLADSITDNSSITWNAEIEAIRRGYGKKESESGDC</sequence>
<accession>A0A8E0S2I3</accession>